<reference evidence="2 3" key="1">
    <citation type="journal article" date="2019" name="Int. J. Syst. Evol. Microbiol.">
        <title>The Global Catalogue of Microorganisms (GCM) 10K type strain sequencing project: providing services to taxonomists for standard genome sequencing and annotation.</title>
        <authorList>
            <consortium name="The Broad Institute Genomics Platform"/>
            <consortium name="The Broad Institute Genome Sequencing Center for Infectious Disease"/>
            <person name="Wu L."/>
            <person name="Ma J."/>
        </authorList>
    </citation>
    <scope>NUCLEOTIDE SEQUENCE [LARGE SCALE GENOMIC DNA]</scope>
    <source>
        <strain evidence="2 3">JCM 3380</strain>
    </source>
</reference>
<name>A0ABN0TJM0_9PSEU</name>
<dbReference type="EMBL" id="BAAABU010000003">
    <property type="protein sequence ID" value="GAA0223333.1"/>
    <property type="molecule type" value="Genomic_DNA"/>
</dbReference>
<organism evidence="2 3">
    <name type="scientific">Saccharothrix mutabilis subsp. mutabilis</name>
    <dbReference type="NCBI Taxonomy" id="66855"/>
    <lineage>
        <taxon>Bacteria</taxon>
        <taxon>Bacillati</taxon>
        <taxon>Actinomycetota</taxon>
        <taxon>Actinomycetes</taxon>
        <taxon>Pseudonocardiales</taxon>
        <taxon>Pseudonocardiaceae</taxon>
        <taxon>Saccharothrix</taxon>
    </lineage>
</organism>
<proteinExistence type="predicted"/>
<dbReference type="Proteomes" id="UP001500416">
    <property type="component" value="Unassembled WGS sequence"/>
</dbReference>
<gene>
    <name evidence="2" type="ORF">GCM10010492_21880</name>
</gene>
<evidence type="ECO:0000256" key="1">
    <source>
        <dbReference type="SAM" id="MobiDB-lite"/>
    </source>
</evidence>
<feature type="region of interest" description="Disordered" evidence="1">
    <location>
        <begin position="1"/>
        <end position="60"/>
    </location>
</feature>
<feature type="compositionally biased region" description="Pro residues" evidence="1">
    <location>
        <begin position="1"/>
        <end position="10"/>
    </location>
</feature>
<evidence type="ECO:0000313" key="3">
    <source>
        <dbReference type="Proteomes" id="UP001500416"/>
    </source>
</evidence>
<keyword evidence="3" id="KW-1185">Reference proteome</keyword>
<accession>A0ABN0TJM0</accession>
<evidence type="ECO:0000313" key="2">
    <source>
        <dbReference type="EMBL" id="GAA0223333.1"/>
    </source>
</evidence>
<comment type="caution">
    <text evidence="2">The sequence shown here is derived from an EMBL/GenBank/DDBJ whole genome shotgun (WGS) entry which is preliminary data.</text>
</comment>
<sequence>MRLVRPPPTPALTARHKPGARGAPARFARPPRARSARGGTARLRRPCRPPQAAPPKAGCSWGFAGAAWRGRRAGKRIPRLHIATLTAPHRKPRRRPPSTPPTAANLRQPPLTPADLHHPRQPPPPSTNRRNQ</sequence>
<protein>
    <submittedName>
        <fullName evidence="2">Uncharacterized protein</fullName>
    </submittedName>
</protein>
<feature type="region of interest" description="Disordered" evidence="1">
    <location>
        <begin position="72"/>
        <end position="132"/>
    </location>
</feature>